<dbReference type="InterPro" id="IPR002314">
    <property type="entry name" value="aa-tRNA-synt_IIb"/>
</dbReference>
<dbReference type="InterPro" id="IPR012947">
    <property type="entry name" value="tRNA_SAD"/>
</dbReference>
<dbReference type="GO" id="GO:0006435">
    <property type="term" value="P:threonyl-tRNA aminoacylation"/>
    <property type="evidence" value="ECO:0007669"/>
    <property type="project" value="UniProtKB-UniRule"/>
</dbReference>
<dbReference type="AlphaFoldDB" id="A0A1Y1QKB5"/>
<dbReference type="CDD" id="cd01667">
    <property type="entry name" value="TGS_ThrRS"/>
    <property type="match status" value="1"/>
</dbReference>
<dbReference type="SUPFAM" id="SSF55186">
    <property type="entry name" value="ThrRS/AlaRS common domain"/>
    <property type="match status" value="1"/>
</dbReference>
<evidence type="ECO:0000313" key="16">
    <source>
        <dbReference type="EMBL" id="OQX07522.1"/>
    </source>
</evidence>
<dbReference type="CDD" id="cd00860">
    <property type="entry name" value="ThrRS_anticodon"/>
    <property type="match status" value="1"/>
</dbReference>
<dbReference type="InterPro" id="IPR002320">
    <property type="entry name" value="Thr-tRNA-ligase_IIa"/>
</dbReference>
<keyword evidence="7 13" id="KW-0862">Zinc</keyword>
<dbReference type="FunFam" id="3.10.20.30:FF:000005">
    <property type="entry name" value="Threonine--tRNA ligase"/>
    <property type="match status" value="1"/>
</dbReference>
<organism evidence="16 17">
    <name type="scientific">Thiothrix lacustris</name>
    <dbReference type="NCBI Taxonomy" id="525917"/>
    <lineage>
        <taxon>Bacteria</taxon>
        <taxon>Pseudomonadati</taxon>
        <taxon>Pseudomonadota</taxon>
        <taxon>Gammaproteobacteria</taxon>
        <taxon>Thiotrichales</taxon>
        <taxon>Thiotrichaceae</taxon>
        <taxon>Thiothrix</taxon>
    </lineage>
</organism>
<evidence type="ECO:0000256" key="5">
    <source>
        <dbReference type="ARBA" id="ARBA00022723"/>
    </source>
</evidence>
<dbReference type="HAMAP" id="MF_00184">
    <property type="entry name" value="Thr_tRNA_synth"/>
    <property type="match status" value="1"/>
</dbReference>
<dbReference type="GO" id="GO:0005829">
    <property type="term" value="C:cytosol"/>
    <property type="evidence" value="ECO:0007669"/>
    <property type="project" value="TreeGrafter"/>
</dbReference>
<evidence type="ECO:0000256" key="13">
    <source>
        <dbReference type="HAMAP-Rule" id="MF_00184"/>
    </source>
</evidence>
<dbReference type="InterPro" id="IPR004154">
    <property type="entry name" value="Anticodon-bd"/>
</dbReference>
<dbReference type="FunFam" id="3.40.50.800:FF:000001">
    <property type="entry name" value="Threonine--tRNA ligase"/>
    <property type="match status" value="1"/>
</dbReference>
<accession>A0A1Y1QKB5</accession>
<dbReference type="InterPro" id="IPR018163">
    <property type="entry name" value="Thr/Ala-tRNA-synth_IIc_edit"/>
</dbReference>
<evidence type="ECO:0000259" key="15">
    <source>
        <dbReference type="PROSITE" id="PS51880"/>
    </source>
</evidence>
<keyword evidence="6 13" id="KW-0547">Nucleotide-binding</keyword>
<dbReference type="Gene3D" id="3.30.980.10">
    <property type="entry name" value="Threonyl-trna Synthetase, Chain A, domain 2"/>
    <property type="match status" value="1"/>
</dbReference>
<comment type="subunit">
    <text evidence="13">Homodimer.</text>
</comment>
<dbReference type="GO" id="GO:0005524">
    <property type="term" value="F:ATP binding"/>
    <property type="evidence" value="ECO:0007669"/>
    <property type="project" value="UniProtKB-UniRule"/>
</dbReference>
<feature type="domain" description="Aminoacyl-transfer RNA synthetases class-II family profile" evidence="14">
    <location>
        <begin position="242"/>
        <end position="534"/>
    </location>
</feature>
<evidence type="ECO:0000256" key="11">
    <source>
        <dbReference type="ARBA" id="ARBA00023146"/>
    </source>
</evidence>
<dbReference type="NCBIfam" id="TIGR00418">
    <property type="entry name" value="thrS"/>
    <property type="match status" value="1"/>
</dbReference>
<dbReference type="Pfam" id="PF07973">
    <property type="entry name" value="tRNA_SAD"/>
    <property type="match status" value="1"/>
</dbReference>
<feature type="binding site" evidence="13">
    <location>
        <position position="385"/>
    </location>
    <ligand>
        <name>Zn(2+)</name>
        <dbReference type="ChEBI" id="CHEBI:29105"/>
        <note>catalytic</note>
    </ligand>
</feature>
<sequence length="642" mass="72549">MPVITLPDGSQRSYEAPLSVLAVAADIGAGLAKATLAGKVDGQLVDASHLIEQDAALSIITAKDAEGLDIIRHSSAHLMAQAVKQLFPDVQVTIGPTIENGFYYDFSSSRPFTPEDLQAIEARMQDLIKQDIPVERSTLSRDEAVSFFLNRGEKYKAEIIESIPADQTLSLYRQGDFIDLCRGPHVPSTGKIPAVKVMKVAGAYWRGNSNNEMLQRIYGTAWLSKKDLQAYLTLLEEAEKRDHRKLGRQLDLFHFDEQAPGAVFWHPKGWTVFQALIGYMRERQQRAGYVEVNTPDVMDRSLWETSGHWFNYRDNMFTTTTEDERVFALKPMNCPGGMLMFSQGLKSYRDLPLRMAEFGKVHRYEPSGALHGLMRVRHFTQDDAHIFCTEDQMAQECKDVVALVLDIYKEFGFENVHIKLSTRPENRIGSDESWDVLEHALASSLENMGLPYTLFPGEGAFYGPKLEFVLRDAIGRDWQCGTLQVDMSLPERFDLTYVAEDNTRKRPVMLHRALFGSLERFTGILIEHYEGKFPLWLSPTQAVVMNITDKQADFVQTATRQLLQSGIRAVADLRNEKIGFKIREHTMQRVPYLLVVGDREVETQSVSVRTRSGKDLGTFPLVEVQQRLSAEIASRSVSVAEQ</sequence>
<dbReference type="eggNOG" id="COG0441">
    <property type="taxonomic scope" value="Bacteria"/>
</dbReference>
<dbReference type="PROSITE" id="PS50862">
    <property type="entry name" value="AA_TRNA_LIGASE_II"/>
    <property type="match status" value="1"/>
</dbReference>
<dbReference type="PANTHER" id="PTHR11451:SF44">
    <property type="entry name" value="THREONINE--TRNA LIGASE, CHLOROPLASTIC_MITOCHONDRIAL 2"/>
    <property type="match status" value="1"/>
</dbReference>
<dbReference type="Pfam" id="PF03129">
    <property type="entry name" value="HGTP_anticodon"/>
    <property type="match status" value="1"/>
</dbReference>
<comment type="catalytic activity">
    <reaction evidence="12 13">
        <text>tRNA(Thr) + L-threonine + ATP = L-threonyl-tRNA(Thr) + AMP + diphosphate + H(+)</text>
        <dbReference type="Rhea" id="RHEA:24624"/>
        <dbReference type="Rhea" id="RHEA-COMP:9670"/>
        <dbReference type="Rhea" id="RHEA-COMP:9704"/>
        <dbReference type="ChEBI" id="CHEBI:15378"/>
        <dbReference type="ChEBI" id="CHEBI:30616"/>
        <dbReference type="ChEBI" id="CHEBI:33019"/>
        <dbReference type="ChEBI" id="CHEBI:57926"/>
        <dbReference type="ChEBI" id="CHEBI:78442"/>
        <dbReference type="ChEBI" id="CHEBI:78534"/>
        <dbReference type="ChEBI" id="CHEBI:456215"/>
        <dbReference type="EC" id="6.1.1.3"/>
    </reaction>
</comment>
<evidence type="ECO:0000256" key="9">
    <source>
        <dbReference type="ARBA" id="ARBA00022884"/>
    </source>
</evidence>
<dbReference type="InterPro" id="IPR004095">
    <property type="entry name" value="TGS"/>
</dbReference>
<gene>
    <name evidence="13" type="primary">thrS</name>
    <name evidence="16" type="ORF">BWK73_27925</name>
</gene>
<keyword evidence="5 13" id="KW-0479">Metal-binding</keyword>
<dbReference type="PROSITE" id="PS51880">
    <property type="entry name" value="TGS"/>
    <property type="match status" value="1"/>
</dbReference>
<dbReference type="STRING" id="1123401.GCA_000621325_00626"/>
<dbReference type="EMBL" id="MTEJ01000207">
    <property type="protein sequence ID" value="OQX07522.1"/>
    <property type="molecule type" value="Genomic_DNA"/>
</dbReference>
<evidence type="ECO:0000256" key="7">
    <source>
        <dbReference type="ARBA" id="ARBA00022833"/>
    </source>
</evidence>
<dbReference type="GO" id="GO:0000049">
    <property type="term" value="F:tRNA binding"/>
    <property type="evidence" value="ECO:0007669"/>
    <property type="project" value="UniProtKB-KW"/>
</dbReference>
<comment type="caution">
    <text evidence="13">Lacks conserved residue(s) required for the propagation of feature annotation.</text>
</comment>
<comment type="similarity">
    <text evidence="1 13">Belongs to the class-II aminoacyl-tRNA synthetase family.</text>
</comment>
<dbReference type="PANTHER" id="PTHR11451">
    <property type="entry name" value="THREONINE-TRNA LIGASE"/>
    <property type="match status" value="1"/>
</dbReference>
<evidence type="ECO:0000256" key="8">
    <source>
        <dbReference type="ARBA" id="ARBA00022840"/>
    </source>
</evidence>
<dbReference type="SUPFAM" id="SSF81271">
    <property type="entry name" value="TGS-like"/>
    <property type="match status" value="1"/>
</dbReference>
<dbReference type="FunFam" id="3.30.930.10:FF:000002">
    <property type="entry name" value="Threonine--tRNA ligase"/>
    <property type="match status" value="1"/>
</dbReference>
<comment type="caution">
    <text evidence="16">The sequence shown here is derived from an EMBL/GenBank/DDBJ whole genome shotgun (WGS) entry which is preliminary data.</text>
</comment>
<evidence type="ECO:0000256" key="6">
    <source>
        <dbReference type="ARBA" id="ARBA00022741"/>
    </source>
</evidence>
<dbReference type="Pfam" id="PF02824">
    <property type="entry name" value="TGS"/>
    <property type="match status" value="1"/>
</dbReference>
<feature type="domain" description="TGS" evidence="15">
    <location>
        <begin position="1"/>
        <end position="61"/>
    </location>
</feature>
<dbReference type="EC" id="6.1.1.3" evidence="13"/>
<evidence type="ECO:0000256" key="3">
    <source>
        <dbReference type="ARBA" id="ARBA00022555"/>
    </source>
</evidence>
<evidence type="ECO:0000313" key="17">
    <source>
        <dbReference type="Proteomes" id="UP000192491"/>
    </source>
</evidence>
<keyword evidence="3 13" id="KW-0820">tRNA-binding</keyword>
<dbReference type="InterPro" id="IPR006195">
    <property type="entry name" value="aa-tRNA-synth_II"/>
</dbReference>
<dbReference type="InterPro" id="IPR036621">
    <property type="entry name" value="Anticodon-bd_dom_sf"/>
</dbReference>
<dbReference type="SUPFAM" id="SSF52954">
    <property type="entry name" value="Class II aaRS ABD-related"/>
    <property type="match status" value="1"/>
</dbReference>
<dbReference type="InterPro" id="IPR045864">
    <property type="entry name" value="aa-tRNA-synth_II/BPL/LPL"/>
</dbReference>
<keyword evidence="2 13" id="KW-0963">Cytoplasm</keyword>
<dbReference type="Pfam" id="PF00587">
    <property type="entry name" value="tRNA-synt_2b"/>
    <property type="match status" value="1"/>
</dbReference>
<dbReference type="Gene3D" id="3.30.930.10">
    <property type="entry name" value="Bira Bifunctional Protein, Domain 2"/>
    <property type="match status" value="1"/>
</dbReference>
<dbReference type="FunFam" id="3.30.54.20:FF:000002">
    <property type="entry name" value="Threonine--tRNA ligase"/>
    <property type="match status" value="1"/>
</dbReference>
<feature type="binding site" evidence="13">
    <location>
        <position position="511"/>
    </location>
    <ligand>
        <name>Zn(2+)</name>
        <dbReference type="ChEBI" id="CHEBI:29105"/>
        <note>catalytic</note>
    </ligand>
</feature>
<keyword evidence="4 13" id="KW-0436">Ligase</keyword>
<dbReference type="Proteomes" id="UP000192491">
    <property type="component" value="Unassembled WGS sequence"/>
</dbReference>
<keyword evidence="8 13" id="KW-0067">ATP-binding</keyword>
<evidence type="ECO:0000259" key="14">
    <source>
        <dbReference type="PROSITE" id="PS50862"/>
    </source>
</evidence>
<name>A0A1Y1QKB5_9GAMM</name>
<comment type="cofactor">
    <cofactor evidence="13">
        <name>Zn(2+)</name>
        <dbReference type="ChEBI" id="CHEBI:29105"/>
    </cofactor>
    <text evidence="13">Binds 1 zinc ion per subunit.</text>
</comment>
<keyword evidence="11 13" id="KW-0030">Aminoacyl-tRNA synthetase</keyword>
<evidence type="ECO:0000256" key="10">
    <source>
        <dbReference type="ARBA" id="ARBA00022917"/>
    </source>
</evidence>
<protein>
    <recommendedName>
        <fullName evidence="13">Threonine--tRNA ligase</fullName>
        <ecNumber evidence="13">6.1.1.3</ecNumber>
    </recommendedName>
    <alternativeName>
        <fullName evidence="13">Threonyl-tRNA synthetase</fullName>
        <shortName evidence="13">ThrRS</shortName>
    </alternativeName>
</protein>
<evidence type="ECO:0000256" key="12">
    <source>
        <dbReference type="ARBA" id="ARBA00049515"/>
    </source>
</evidence>
<dbReference type="Gene3D" id="3.30.54.20">
    <property type="match status" value="1"/>
</dbReference>
<dbReference type="GO" id="GO:0004829">
    <property type="term" value="F:threonine-tRNA ligase activity"/>
    <property type="evidence" value="ECO:0007669"/>
    <property type="project" value="UniProtKB-UniRule"/>
</dbReference>
<evidence type="ECO:0000256" key="2">
    <source>
        <dbReference type="ARBA" id="ARBA00022490"/>
    </source>
</evidence>
<comment type="subcellular location">
    <subcellularLocation>
        <location evidence="13">Cytoplasm</location>
    </subcellularLocation>
</comment>
<dbReference type="InterPro" id="IPR033728">
    <property type="entry name" value="ThrRS_core"/>
</dbReference>
<reference evidence="16 17" key="1">
    <citation type="submission" date="2017-01" db="EMBL/GenBank/DDBJ databases">
        <title>Novel large sulfur bacteria in the metagenomes of groundwater-fed chemosynthetic microbial mats in the Lake Huron basin.</title>
        <authorList>
            <person name="Sharrar A.M."/>
            <person name="Flood B.E."/>
            <person name="Bailey J.V."/>
            <person name="Jones D.S."/>
            <person name="Biddanda B."/>
            <person name="Ruberg S.A."/>
            <person name="Marcus D.N."/>
            <person name="Dick G.J."/>
        </authorList>
    </citation>
    <scope>NUCLEOTIDE SEQUENCE [LARGE SCALE GENOMIC DNA]</scope>
    <source>
        <strain evidence="16">A8</strain>
    </source>
</reference>
<feature type="binding site" evidence="13">
    <location>
        <position position="334"/>
    </location>
    <ligand>
        <name>Zn(2+)</name>
        <dbReference type="ChEBI" id="CHEBI:29105"/>
        <note>catalytic</note>
    </ligand>
</feature>
<evidence type="ECO:0000256" key="1">
    <source>
        <dbReference type="ARBA" id="ARBA00008226"/>
    </source>
</evidence>
<dbReference type="InterPro" id="IPR012676">
    <property type="entry name" value="TGS-like"/>
</dbReference>
<evidence type="ECO:0000256" key="4">
    <source>
        <dbReference type="ARBA" id="ARBA00022598"/>
    </source>
</evidence>
<dbReference type="InterPro" id="IPR012675">
    <property type="entry name" value="Beta-grasp_dom_sf"/>
</dbReference>
<dbReference type="FunFam" id="3.30.980.10:FF:000005">
    <property type="entry name" value="Threonyl-tRNA synthetase, mitochondrial"/>
    <property type="match status" value="1"/>
</dbReference>
<dbReference type="Gene3D" id="3.10.20.30">
    <property type="match status" value="1"/>
</dbReference>
<dbReference type="CDD" id="cd00771">
    <property type="entry name" value="ThrRS_core"/>
    <property type="match status" value="1"/>
</dbReference>
<proteinExistence type="inferred from homology"/>
<dbReference type="Gene3D" id="3.40.50.800">
    <property type="entry name" value="Anticodon-binding domain"/>
    <property type="match status" value="1"/>
</dbReference>
<keyword evidence="9 13" id="KW-0694">RNA-binding</keyword>
<dbReference type="SUPFAM" id="SSF55681">
    <property type="entry name" value="Class II aaRS and biotin synthetases"/>
    <property type="match status" value="1"/>
</dbReference>
<dbReference type="GO" id="GO:0046872">
    <property type="term" value="F:metal ion binding"/>
    <property type="evidence" value="ECO:0007669"/>
    <property type="project" value="UniProtKB-KW"/>
</dbReference>
<dbReference type="PRINTS" id="PR01047">
    <property type="entry name" value="TRNASYNTHTHR"/>
</dbReference>
<dbReference type="InterPro" id="IPR047246">
    <property type="entry name" value="ThrRS_anticodon"/>
</dbReference>
<keyword evidence="10 13" id="KW-0648">Protein biosynthesis</keyword>
<dbReference type="SMART" id="SM00863">
    <property type="entry name" value="tRNA_SAD"/>
    <property type="match status" value="1"/>
</dbReference>